<evidence type="ECO:0000313" key="2">
    <source>
        <dbReference type="Proteomes" id="UP000053766"/>
    </source>
</evidence>
<name>A0A0D8X5P5_DICVI</name>
<accession>A0A0D8X5P5</accession>
<reference evidence="2" key="2">
    <citation type="journal article" date="2016" name="Sci. Rep.">
        <title>Dictyocaulus viviparus genome, variome and transcriptome elucidate lungworm biology and support future intervention.</title>
        <authorList>
            <person name="McNulty S.N."/>
            <person name="Strube C."/>
            <person name="Rosa B.A."/>
            <person name="Martin J.C."/>
            <person name="Tyagi R."/>
            <person name="Choi Y.J."/>
            <person name="Wang Q."/>
            <person name="Hallsworth Pepin K."/>
            <person name="Zhang X."/>
            <person name="Ozersky P."/>
            <person name="Wilson R.K."/>
            <person name="Sternberg P.W."/>
            <person name="Gasser R.B."/>
            <person name="Mitreva M."/>
        </authorList>
    </citation>
    <scope>NUCLEOTIDE SEQUENCE [LARGE SCALE GENOMIC DNA]</scope>
    <source>
        <strain evidence="2">HannoverDv2000</strain>
    </source>
</reference>
<evidence type="ECO:0000313" key="1">
    <source>
        <dbReference type="EMBL" id="KJH39798.1"/>
    </source>
</evidence>
<proteinExistence type="predicted"/>
<protein>
    <submittedName>
        <fullName evidence="1">Uncharacterized protein</fullName>
    </submittedName>
</protein>
<gene>
    <name evidence="1" type="ORF">DICVIV_14313</name>
</gene>
<organism evidence="1 2">
    <name type="scientific">Dictyocaulus viviparus</name>
    <name type="common">Bovine lungworm</name>
    <dbReference type="NCBI Taxonomy" id="29172"/>
    <lineage>
        <taxon>Eukaryota</taxon>
        <taxon>Metazoa</taxon>
        <taxon>Ecdysozoa</taxon>
        <taxon>Nematoda</taxon>
        <taxon>Chromadorea</taxon>
        <taxon>Rhabditida</taxon>
        <taxon>Rhabditina</taxon>
        <taxon>Rhabditomorpha</taxon>
        <taxon>Strongyloidea</taxon>
        <taxon>Metastrongylidae</taxon>
        <taxon>Dictyocaulus</taxon>
    </lineage>
</organism>
<dbReference type="EMBL" id="KN720490">
    <property type="protein sequence ID" value="KJH39798.1"/>
    <property type="molecule type" value="Genomic_DNA"/>
</dbReference>
<keyword evidence="2" id="KW-1185">Reference proteome</keyword>
<reference evidence="1 2" key="1">
    <citation type="submission" date="2013-11" db="EMBL/GenBank/DDBJ databases">
        <title>Draft genome of the bovine lungworm Dictyocaulus viviparus.</title>
        <authorList>
            <person name="Mitreva M."/>
        </authorList>
    </citation>
    <scope>NUCLEOTIDE SEQUENCE [LARGE SCALE GENOMIC DNA]</scope>
    <source>
        <strain evidence="1 2">HannoverDv2000</strain>
    </source>
</reference>
<sequence>MFTRSSPFKSFLDDYVYSVKTFGDLTDGVVLGKRNERKGTDVRVIVQQA</sequence>
<dbReference type="AlphaFoldDB" id="A0A0D8X5P5"/>
<dbReference type="Proteomes" id="UP000053766">
    <property type="component" value="Unassembled WGS sequence"/>
</dbReference>